<dbReference type="InterPro" id="IPR011014">
    <property type="entry name" value="MscS_channel_TM-2"/>
</dbReference>
<feature type="transmembrane region" description="Helical" evidence="8">
    <location>
        <begin position="237"/>
        <end position="263"/>
    </location>
</feature>
<dbReference type="InterPro" id="IPR006686">
    <property type="entry name" value="MscS_channel_CS"/>
</dbReference>
<feature type="chain" id="PRO_5010409439" evidence="9">
    <location>
        <begin position="24"/>
        <end position="843"/>
    </location>
</feature>
<feature type="transmembrane region" description="Helical" evidence="8">
    <location>
        <begin position="476"/>
        <end position="499"/>
    </location>
</feature>
<evidence type="ECO:0000256" key="7">
    <source>
        <dbReference type="SAM" id="MobiDB-lite"/>
    </source>
</evidence>
<dbReference type="GO" id="GO:0005886">
    <property type="term" value="C:plasma membrane"/>
    <property type="evidence" value="ECO:0007669"/>
    <property type="project" value="UniProtKB-SubCell"/>
</dbReference>
<keyword evidence="15" id="KW-1185">Reference proteome</keyword>
<proteinExistence type="inferred from homology"/>
<protein>
    <submittedName>
        <fullName evidence="13">Mechanosensitive ion channel protein MscS</fullName>
    </submittedName>
    <submittedName>
        <fullName evidence="14">Small-conductance mechanosensitive channel</fullName>
    </submittedName>
</protein>
<dbReference type="RefSeq" id="WP_036738521.1">
    <property type="nucleotide sequence ID" value="NZ_FOJO01000001.1"/>
</dbReference>
<feature type="transmembrane region" description="Helical" evidence="8">
    <location>
        <begin position="324"/>
        <end position="345"/>
    </location>
</feature>
<evidence type="ECO:0000313" key="14">
    <source>
        <dbReference type="EMBL" id="SFA37791.1"/>
    </source>
</evidence>
<evidence type="ECO:0000256" key="8">
    <source>
        <dbReference type="SAM" id="Phobius"/>
    </source>
</evidence>
<dbReference type="EMBL" id="JRKN01000002">
    <property type="protein sequence ID" value="KGJ06543.1"/>
    <property type="molecule type" value="Genomic_DNA"/>
</dbReference>
<evidence type="ECO:0000256" key="3">
    <source>
        <dbReference type="ARBA" id="ARBA00022475"/>
    </source>
</evidence>
<dbReference type="InterPro" id="IPR049278">
    <property type="entry name" value="MS_channel_C"/>
</dbReference>
<dbReference type="InterPro" id="IPR006685">
    <property type="entry name" value="MscS_channel_2nd"/>
</dbReference>
<feature type="transmembrane region" description="Helical" evidence="8">
    <location>
        <begin position="365"/>
        <end position="387"/>
    </location>
</feature>
<dbReference type="Proteomes" id="UP000029846">
    <property type="component" value="Unassembled WGS sequence"/>
</dbReference>
<feature type="domain" description="Mechanosensitive ion channel MscS" evidence="10">
    <location>
        <begin position="611"/>
        <end position="677"/>
    </location>
</feature>
<keyword evidence="6 8" id="KW-0472">Membrane</keyword>
<keyword evidence="4 8" id="KW-0812">Transmembrane</keyword>
<dbReference type="PROSITE" id="PS01246">
    <property type="entry name" value="UPF0003"/>
    <property type="match status" value="1"/>
</dbReference>
<dbReference type="Pfam" id="PF21082">
    <property type="entry name" value="MS_channel_3rd"/>
    <property type="match status" value="1"/>
</dbReference>
<evidence type="ECO:0000259" key="11">
    <source>
        <dbReference type="Pfam" id="PF12607"/>
    </source>
</evidence>
<organism evidence="13 15">
    <name type="scientific">Paracoccus halophilus</name>
    <dbReference type="NCBI Taxonomy" id="376733"/>
    <lineage>
        <taxon>Bacteria</taxon>
        <taxon>Pseudomonadati</taxon>
        <taxon>Pseudomonadota</taxon>
        <taxon>Alphaproteobacteria</taxon>
        <taxon>Rhodobacterales</taxon>
        <taxon>Paracoccaceae</taxon>
        <taxon>Paracoccus</taxon>
    </lineage>
</organism>
<dbReference type="PANTHER" id="PTHR30347:SF1">
    <property type="entry name" value="MECHANOSENSITIVE CHANNEL MSCK"/>
    <property type="match status" value="1"/>
</dbReference>
<dbReference type="Proteomes" id="UP000182312">
    <property type="component" value="Unassembled WGS sequence"/>
</dbReference>
<comment type="subcellular location">
    <subcellularLocation>
        <location evidence="1">Cell membrane</location>
        <topology evidence="1">Multi-pass membrane protein</topology>
    </subcellularLocation>
</comment>
<evidence type="ECO:0000313" key="13">
    <source>
        <dbReference type="EMBL" id="KGJ06543.1"/>
    </source>
</evidence>
<evidence type="ECO:0000256" key="4">
    <source>
        <dbReference type="ARBA" id="ARBA00022692"/>
    </source>
</evidence>
<reference evidence="13 15" key="2">
    <citation type="submission" date="2014-10" db="EMBL/GenBank/DDBJ databases">
        <title>Paracoccus sanguinis sp. nov., isolated from clinical specimens of New York State patients.</title>
        <authorList>
            <person name="Mingle L.A."/>
            <person name="Cole J.A."/>
            <person name="Lapierre P."/>
            <person name="Musser K.A."/>
        </authorList>
    </citation>
    <scope>NUCLEOTIDE SEQUENCE [LARGE SCALE GENOMIC DNA]</scope>
    <source>
        <strain evidence="13 15">JCM 14014</strain>
    </source>
</reference>
<dbReference type="SUPFAM" id="SSF50182">
    <property type="entry name" value="Sm-like ribonucleoproteins"/>
    <property type="match status" value="1"/>
</dbReference>
<dbReference type="eggNOG" id="COG3264">
    <property type="taxonomic scope" value="Bacteria"/>
</dbReference>
<dbReference type="Gene3D" id="3.30.70.100">
    <property type="match status" value="1"/>
</dbReference>
<feature type="compositionally biased region" description="Low complexity" evidence="7">
    <location>
        <begin position="792"/>
        <end position="805"/>
    </location>
</feature>
<feature type="domain" description="Mechanosensitive ion channel MscS C-terminal" evidence="12">
    <location>
        <begin position="686"/>
        <end position="767"/>
    </location>
</feature>
<keyword evidence="5 8" id="KW-1133">Transmembrane helix</keyword>
<dbReference type="PANTHER" id="PTHR30347">
    <property type="entry name" value="POTASSIUM CHANNEL RELATED"/>
    <property type="match status" value="1"/>
</dbReference>
<feature type="transmembrane region" description="Helical" evidence="8">
    <location>
        <begin position="437"/>
        <end position="455"/>
    </location>
</feature>
<feature type="transmembrane region" description="Helical" evidence="8">
    <location>
        <begin position="525"/>
        <end position="544"/>
    </location>
</feature>
<dbReference type="Pfam" id="PF00924">
    <property type="entry name" value="MS_channel_2nd"/>
    <property type="match status" value="1"/>
</dbReference>
<evidence type="ECO:0000313" key="15">
    <source>
        <dbReference type="Proteomes" id="UP000029846"/>
    </source>
</evidence>
<evidence type="ECO:0000256" key="9">
    <source>
        <dbReference type="SAM" id="SignalP"/>
    </source>
</evidence>
<evidence type="ECO:0000259" key="12">
    <source>
        <dbReference type="Pfam" id="PF21082"/>
    </source>
</evidence>
<dbReference type="InterPro" id="IPR023408">
    <property type="entry name" value="MscS_beta-dom_sf"/>
</dbReference>
<evidence type="ECO:0000313" key="16">
    <source>
        <dbReference type="Proteomes" id="UP000182312"/>
    </source>
</evidence>
<dbReference type="GO" id="GO:0008381">
    <property type="term" value="F:mechanosensitive monoatomic ion channel activity"/>
    <property type="evidence" value="ECO:0007669"/>
    <property type="project" value="UniProtKB-ARBA"/>
</dbReference>
<evidence type="ECO:0000256" key="2">
    <source>
        <dbReference type="ARBA" id="ARBA00008017"/>
    </source>
</evidence>
<evidence type="ECO:0000256" key="1">
    <source>
        <dbReference type="ARBA" id="ARBA00004651"/>
    </source>
</evidence>
<name>A0A099F8K3_9RHOB</name>
<dbReference type="InterPro" id="IPR011066">
    <property type="entry name" value="MscS_channel_C_sf"/>
</dbReference>
<reference evidence="13 15" key="1">
    <citation type="submission" date="2014-09" db="EMBL/GenBank/DDBJ databases">
        <authorList>
            <person name="McGinnis J.M."/>
            <person name="Wolfgang W.J."/>
        </authorList>
    </citation>
    <scope>NUCLEOTIDE SEQUENCE [LARGE SCALE GENOMIC DNA]</scope>
    <source>
        <strain evidence="13 15">JCM 14014</strain>
    </source>
</reference>
<dbReference type="SUPFAM" id="SSF82861">
    <property type="entry name" value="Mechanosensitive channel protein MscS (YggB), transmembrane region"/>
    <property type="match status" value="1"/>
</dbReference>
<feature type="transmembrane region" description="Helical" evidence="8">
    <location>
        <begin position="408"/>
        <end position="431"/>
    </location>
</feature>
<dbReference type="SUPFAM" id="SSF82689">
    <property type="entry name" value="Mechanosensitive channel protein MscS (YggB), C-terminal domain"/>
    <property type="match status" value="1"/>
</dbReference>
<feature type="transmembrane region" description="Helical" evidence="8">
    <location>
        <begin position="199"/>
        <end position="216"/>
    </location>
</feature>
<evidence type="ECO:0000256" key="6">
    <source>
        <dbReference type="ARBA" id="ARBA00023136"/>
    </source>
</evidence>
<dbReference type="STRING" id="376733.SAMN04487972_1014"/>
<feature type="compositionally biased region" description="Acidic residues" evidence="7">
    <location>
        <begin position="828"/>
        <end position="843"/>
    </location>
</feature>
<feature type="transmembrane region" description="Helical" evidence="8">
    <location>
        <begin position="565"/>
        <end position="583"/>
    </location>
</feature>
<dbReference type="InterPro" id="IPR022249">
    <property type="entry name" value="DUF3772"/>
</dbReference>
<dbReference type="InterPro" id="IPR052702">
    <property type="entry name" value="MscS-like_channel"/>
</dbReference>
<reference evidence="14 16" key="3">
    <citation type="submission" date="2016-10" db="EMBL/GenBank/DDBJ databases">
        <authorList>
            <person name="de Groot N.N."/>
        </authorList>
    </citation>
    <scope>NUCLEOTIDE SEQUENCE [LARGE SCALE GENOMIC DNA]</scope>
    <source>
        <strain evidence="14 16">CGMCC 1.6117</strain>
    </source>
</reference>
<dbReference type="Gene3D" id="1.10.287.1260">
    <property type="match status" value="1"/>
</dbReference>
<feature type="region of interest" description="Disordered" evidence="7">
    <location>
        <begin position="792"/>
        <end position="843"/>
    </location>
</feature>
<dbReference type="InterPro" id="IPR010920">
    <property type="entry name" value="LSM_dom_sf"/>
</dbReference>
<dbReference type="OrthoDB" id="9799209at2"/>
<feature type="domain" description="DUF3772" evidence="11">
    <location>
        <begin position="124"/>
        <end position="183"/>
    </location>
</feature>
<comment type="similarity">
    <text evidence="2">Belongs to the MscS (TC 1.A.23) family.</text>
</comment>
<keyword evidence="3" id="KW-1003">Cell membrane</keyword>
<dbReference type="EMBL" id="FOJO01000001">
    <property type="protein sequence ID" value="SFA37791.1"/>
    <property type="molecule type" value="Genomic_DNA"/>
</dbReference>
<evidence type="ECO:0000256" key="5">
    <source>
        <dbReference type="ARBA" id="ARBA00022989"/>
    </source>
</evidence>
<feature type="transmembrane region" description="Helical" evidence="8">
    <location>
        <begin position="275"/>
        <end position="293"/>
    </location>
</feature>
<evidence type="ECO:0000259" key="10">
    <source>
        <dbReference type="Pfam" id="PF00924"/>
    </source>
</evidence>
<keyword evidence="9" id="KW-0732">Signal</keyword>
<accession>A0A099F8K3</accession>
<feature type="signal peptide" evidence="9">
    <location>
        <begin position="1"/>
        <end position="23"/>
    </location>
</feature>
<dbReference type="Pfam" id="PF12607">
    <property type="entry name" value="DUF3772"/>
    <property type="match status" value="1"/>
</dbReference>
<gene>
    <name evidence="13" type="ORF">IT41_02570</name>
    <name evidence="14" type="ORF">SAMN04487972_1014</name>
</gene>
<dbReference type="Gene3D" id="2.30.30.60">
    <property type="match status" value="1"/>
</dbReference>
<dbReference type="AlphaFoldDB" id="A0A099F8K3"/>
<sequence>MFSYRFLALILSLFLALSTATFAQTPPAPDYEAWDRLADRFEQTLASGSADSTQLDTIRTVVTEWRDRFRSQEGVNSARISTLRDQIAALGPVPGEGETEAEDVAARRQELNKQLAELQAPGLKAVEAQGRANGIIEQVDQLLRAQQADALMRKTPSPVNPARWAPAVAEAGNVAANVYDEVRTRWEANGGLTGLRDNVPFIAGFLLLALWLLTRGRRLVDTLPGVLSGRASENSRAALIFGVSLGQIAIPMIGVILAASALYATDLFASWGRPILLSVPLAALSLFGGIWLGRRMFPDAGFVGIPPLPLTEKQRGQARFRTRMLATALALHQLFTGSVLPLGGFNSGSERMAGAIPEPLSDASAGVWHFLLILLGAFYLMSLCNILRRLKRSEGQEGQETQYYRIRIMVLLAMVGRPVALLAPVAAAFGYVTAANAILWASVLTLALVGFLVILQDFIADLYMLAVRDGSARESLIPVLIGFLVILPSIPLFALIWGARLMDLSEAWIRAQEGFSFGGVRLSPMGILTFLVVFGIGYGLTHFVQGAFRSSILPKTQMDKGGQNAVVSIIGYVGIGLAAMLAINSAGIDLTSLAFVAGALSVGIGFGMQQVVSNFVSGIILLIERPVAVGDWIDVGGKQGIVKKMAVRATQIQTFDRNEIIVPNSDLITQPVTNWTRGNLTGRIIVPVGVAYGSDTRKVAKILMEIAENQPTVLINPAPFILFRGFGADSMDFEIRAMLSDINGGLGVTSEINHQIAERFAAEGIEIPFAQRDLWLRNPEALALARDAGDAAGTAGDTAAATQGDDPPPGLPRASIRNEAPEGGYRGDDEDDGDSDGDGDGDR</sequence>